<organism evidence="3 4">
    <name type="scientific">Quercus lobata</name>
    <name type="common">Valley oak</name>
    <dbReference type="NCBI Taxonomy" id="97700"/>
    <lineage>
        <taxon>Eukaryota</taxon>
        <taxon>Viridiplantae</taxon>
        <taxon>Streptophyta</taxon>
        <taxon>Embryophyta</taxon>
        <taxon>Tracheophyta</taxon>
        <taxon>Spermatophyta</taxon>
        <taxon>Magnoliopsida</taxon>
        <taxon>eudicotyledons</taxon>
        <taxon>Gunneridae</taxon>
        <taxon>Pentapetalae</taxon>
        <taxon>rosids</taxon>
        <taxon>fabids</taxon>
        <taxon>Fagales</taxon>
        <taxon>Fagaceae</taxon>
        <taxon>Quercus</taxon>
    </lineage>
</organism>
<evidence type="ECO:0000259" key="2">
    <source>
        <dbReference type="Pfam" id="PF13966"/>
    </source>
</evidence>
<dbReference type="InParanoid" id="A0A7N2R1R5"/>
<name>A0A7N2R1R5_QUELO</name>
<dbReference type="Pfam" id="PF13456">
    <property type="entry name" value="RVT_3"/>
    <property type="match status" value="1"/>
</dbReference>
<dbReference type="GO" id="GO:0003676">
    <property type="term" value="F:nucleic acid binding"/>
    <property type="evidence" value="ECO:0007669"/>
    <property type="project" value="InterPro"/>
</dbReference>
<dbReference type="EMBL" id="LRBV02000003">
    <property type="status" value="NOT_ANNOTATED_CDS"/>
    <property type="molecule type" value="Genomic_DNA"/>
</dbReference>
<evidence type="ECO:0008006" key="5">
    <source>
        <dbReference type="Google" id="ProtNLM"/>
    </source>
</evidence>
<proteinExistence type="predicted"/>
<dbReference type="GO" id="GO:0004523">
    <property type="term" value="F:RNA-DNA hybrid ribonuclease activity"/>
    <property type="evidence" value="ECO:0007669"/>
    <property type="project" value="InterPro"/>
</dbReference>
<dbReference type="EnsemblPlants" id="QL03p058116:mrna">
    <property type="protein sequence ID" value="QL03p058116:mrna"/>
    <property type="gene ID" value="QL03p058116"/>
</dbReference>
<evidence type="ECO:0000313" key="4">
    <source>
        <dbReference type="Proteomes" id="UP000594261"/>
    </source>
</evidence>
<protein>
    <recommendedName>
        <fullName evidence="5">Reverse transcriptase zinc-binding domain-containing protein</fullName>
    </recommendedName>
</protein>
<evidence type="ECO:0000313" key="3">
    <source>
        <dbReference type="EnsemblPlants" id="QL03p058116:mrna"/>
    </source>
</evidence>
<keyword evidence="4" id="KW-1185">Reference proteome</keyword>
<feature type="domain" description="RNase H type-1" evidence="1">
    <location>
        <begin position="157"/>
        <end position="208"/>
    </location>
</feature>
<dbReference type="InterPro" id="IPR002156">
    <property type="entry name" value="RNaseH_domain"/>
</dbReference>
<dbReference type="Proteomes" id="UP000594261">
    <property type="component" value="Chromosome 3"/>
</dbReference>
<reference evidence="3" key="2">
    <citation type="submission" date="2021-01" db="UniProtKB">
        <authorList>
            <consortium name="EnsemblPlants"/>
        </authorList>
    </citation>
    <scope>IDENTIFICATION</scope>
</reference>
<dbReference type="AlphaFoldDB" id="A0A7N2R1R5"/>
<feature type="domain" description="Reverse transcriptase zinc-binding" evidence="2">
    <location>
        <begin position="2"/>
        <end position="55"/>
    </location>
</feature>
<dbReference type="InterPro" id="IPR026960">
    <property type="entry name" value="RVT-Znf"/>
</dbReference>
<dbReference type="Pfam" id="PF13966">
    <property type="entry name" value="zf-RVT"/>
    <property type="match status" value="1"/>
</dbReference>
<accession>A0A7N2R1R5</accession>
<sequence length="209" mass="23847">MIKNIAWHASRNILPTKANLCHHKVLDKPTCEACGMEAESSEHLFWQCDKAREIWTTSRIPIDSSGVHFNEFVDLLWHLKFVQHFGDEILELVITIAWSIWFNQNQVWQGKADQSANMIIHKARSMIEEFQVANFQPSGSSMKEVELWINPKPPWVVAALSKKLHYPLGPLEAEAKAMEEAVEFAWDVGIQDAHFESDSLILSNAIQGL</sequence>
<dbReference type="Gramene" id="QL03p058116:mrna">
    <property type="protein sequence ID" value="QL03p058116:mrna"/>
    <property type="gene ID" value="QL03p058116"/>
</dbReference>
<reference evidence="3 4" key="1">
    <citation type="journal article" date="2016" name="G3 (Bethesda)">
        <title>First Draft Assembly and Annotation of the Genome of a California Endemic Oak Quercus lobata Nee (Fagaceae).</title>
        <authorList>
            <person name="Sork V.L."/>
            <person name="Fitz-Gibbon S.T."/>
            <person name="Puiu D."/>
            <person name="Crepeau M."/>
            <person name="Gugger P.F."/>
            <person name="Sherman R."/>
            <person name="Stevens K."/>
            <person name="Langley C.H."/>
            <person name="Pellegrini M."/>
            <person name="Salzberg S.L."/>
        </authorList>
    </citation>
    <scope>NUCLEOTIDE SEQUENCE [LARGE SCALE GENOMIC DNA]</scope>
    <source>
        <strain evidence="3 4">cv. SW786</strain>
    </source>
</reference>
<evidence type="ECO:0000259" key="1">
    <source>
        <dbReference type="Pfam" id="PF13456"/>
    </source>
</evidence>